<evidence type="ECO:0000256" key="3">
    <source>
        <dbReference type="ARBA" id="ARBA00022475"/>
    </source>
</evidence>
<evidence type="ECO:0000256" key="4">
    <source>
        <dbReference type="ARBA" id="ARBA00022692"/>
    </source>
</evidence>
<dbReference type="GO" id="GO:0005886">
    <property type="term" value="C:plasma membrane"/>
    <property type="evidence" value="ECO:0007669"/>
    <property type="project" value="UniProtKB-SubCell"/>
</dbReference>
<evidence type="ECO:0000313" key="12">
    <source>
        <dbReference type="Ensembl" id="ENSATEP00000006866.1"/>
    </source>
</evidence>
<evidence type="ECO:0000256" key="9">
    <source>
        <dbReference type="SAM" id="MobiDB-lite"/>
    </source>
</evidence>
<evidence type="ECO:0000256" key="1">
    <source>
        <dbReference type="ARBA" id="ARBA00004651"/>
    </source>
</evidence>
<evidence type="ECO:0000256" key="5">
    <source>
        <dbReference type="ARBA" id="ARBA00022989"/>
    </source>
</evidence>
<evidence type="ECO:0000256" key="2">
    <source>
        <dbReference type="ARBA" id="ARBA00009671"/>
    </source>
</evidence>
<keyword evidence="6 8" id="KW-0472">Membrane</keyword>
<dbReference type="InterPro" id="IPR032394">
    <property type="entry name" value="Anoct_dimer"/>
</dbReference>
<proteinExistence type="inferred from homology"/>
<sequence length="421" mass="48490">MDKDICPGLFFADGKRKVDYVLCYKYKKRRASKARLSIASNGSIPIPIPGRWETESGEGGAPLGDGDESKLSEEDKTLMREEFEAGLLEAGLQIERDKERSHGVGFIRLHIPWPILSREAELQKIKVAVKKVSCELRKPVGIAGVWDSFLTKVNTPFQPDVPDLDVHRDSQTRIHHKTLKHPFIRDKLYLRRWSEILTLVHRPINNAHICFATAGMNSLLARGVYDSAFPLHDLLHEEWANYGVMHKYQPVDLIRKYFGEQIGLYFAWLGVYTQLLIPPSVLGIIVFLYGIFTVDSNVPTQETCDDNLNITMCPLCDEVCDYWRLNTVCSLARTSYLFDNGATVLFAIFMSLWAACFLEHWKRRQMCLKHAWDLPSFEDEEEELRPDYEEALQEKKTKIKAQSKKKVLYLSVFQKDVLHHK</sequence>
<reference evidence="12" key="2">
    <citation type="submission" date="2025-08" db="UniProtKB">
        <authorList>
            <consortium name="Ensembl"/>
        </authorList>
    </citation>
    <scope>IDENTIFICATION</scope>
</reference>
<comment type="subcellular location">
    <subcellularLocation>
        <location evidence="1">Cell membrane</location>
        <topology evidence="1">Multi-pass membrane protein</topology>
    </subcellularLocation>
    <subcellularLocation>
        <location evidence="8">Membrane</location>
        <topology evidence="8">Multi-pass membrane protein</topology>
    </subcellularLocation>
</comment>
<evidence type="ECO:0000259" key="10">
    <source>
        <dbReference type="Pfam" id="PF04547"/>
    </source>
</evidence>
<dbReference type="InterPro" id="IPR049452">
    <property type="entry name" value="Anoctamin_TM"/>
</dbReference>
<feature type="transmembrane region" description="Helical" evidence="8">
    <location>
        <begin position="341"/>
        <end position="361"/>
    </location>
</feature>
<evidence type="ECO:0000259" key="11">
    <source>
        <dbReference type="Pfam" id="PF16178"/>
    </source>
</evidence>
<keyword evidence="3" id="KW-1003">Cell membrane</keyword>
<reference evidence="12" key="3">
    <citation type="submission" date="2025-09" db="UniProtKB">
        <authorList>
            <consortium name="Ensembl"/>
        </authorList>
    </citation>
    <scope>IDENTIFICATION</scope>
</reference>
<dbReference type="PANTHER" id="PTHR12308">
    <property type="entry name" value="ANOCTAMIN"/>
    <property type="match status" value="1"/>
</dbReference>
<feature type="domain" description="Anoctamin transmembrane" evidence="10">
    <location>
        <begin position="254"/>
        <end position="404"/>
    </location>
</feature>
<keyword evidence="4 8" id="KW-0812">Transmembrane</keyword>
<protein>
    <recommendedName>
        <fullName evidence="8">Anoctamin</fullName>
    </recommendedName>
</protein>
<evidence type="ECO:0000313" key="13">
    <source>
        <dbReference type="Proteomes" id="UP000265040"/>
    </source>
</evidence>
<name>A0A3Q1ISN0_ANATE</name>
<dbReference type="Ensembl" id="ENSATET00000006979.2">
    <property type="protein sequence ID" value="ENSATEP00000006866.1"/>
    <property type="gene ID" value="ENSATEG00000004782.2"/>
</dbReference>
<feature type="region of interest" description="Disordered" evidence="9">
    <location>
        <begin position="49"/>
        <end position="71"/>
    </location>
</feature>
<feature type="transmembrane region" description="Helical" evidence="8">
    <location>
        <begin position="265"/>
        <end position="292"/>
    </location>
</feature>
<comment type="similarity">
    <text evidence="2 8">Belongs to the anoctamin family.</text>
</comment>
<dbReference type="InterPro" id="IPR007632">
    <property type="entry name" value="Anoctamin"/>
</dbReference>
<dbReference type="AlphaFoldDB" id="A0A3Q1ISN0"/>
<dbReference type="Pfam" id="PF16178">
    <property type="entry name" value="Anoct_dimer"/>
    <property type="match status" value="1"/>
</dbReference>
<keyword evidence="7" id="KW-0325">Glycoprotein</keyword>
<keyword evidence="13" id="KW-1185">Reference proteome</keyword>
<dbReference type="GO" id="GO:0005229">
    <property type="term" value="F:intracellularly calcium-gated chloride channel activity"/>
    <property type="evidence" value="ECO:0007669"/>
    <property type="project" value="TreeGrafter"/>
</dbReference>
<reference evidence="12" key="1">
    <citation type="submission" date="2021-04" db="EMBL/GenBank/DDBJ databases">
        <authorList>
            <consortium name="Wellcome Sanger Institute Data Sharing"/>
        </authorList>
    </citation>
    <scope>NUCLEOTIDE SEQUENCE [LARGE SCALE GENOMIC DNA]</scope>
</reference>
<accession>A0A3Q1ISN0</accession>
<evidence type="ECO:0000256" key="7">
    <source>
        <dbReference type="ARBA" id="ARBA00023180"/>
    </source>
</evidence>
<feature type="domain" description="Anoctamin dimerisation" evidence="11">
    <location>
        <begin position="10"/>
        <end position="250"/>
    </location>
</feature>
<keyword evidence="5 8" id="KW-1133">Transmembrane helix</keyword>
<comment type="caution">
    <text evidence="8">Lacks conserved residue(s) required for the propagation of feature annotation.</text>
</comment>
<dbReference type="Proteomes" id="UP000265040">
    <property type="component" value="Chromosome 6"/>
</dbReference>
<dbReference type="Pfam" id="PF04547">
    <property type="entry name" value="Anoctamin"/>
    <property type="match status" value="1"/>
</dbReference>
<evidence type="ECO:0000256" key="6">
    <source>
        <dbReference type="ARBA" id="ARBA00023136"/>
    </source>
</evidence>
<dbReference type="PANTHER" id="PTHR12308:SF20">
    <property type="entry name" value="ANOCTAMIN-2"/>
    <property type="match status" value="1"/>
</dbReference>
<dbReference type="GeneTree" id="ENSGT00940000155840"/>
<organism evidence="12 13">
    <name type="scientific">Anabas testudineus</name>
    <name type="common">Climbing perch</name>
    <name type="synonym">Anthias testudineus</name>
    <dbReference type="NCBI Taxonomy" id="64144"/>
    <lineage>
        <taxon>Eukaryota</taxon>
        <taxon>Metazoa</taxon>
        <taxon>Chordata</taxon>
        <taxon>Craniata</taxon>
        <taxon>Vertebrata</taxon>
        <taxon>Euteleostomi</taxon>
        <taxon>Actinopterygii</taxon>
        <taxon>Neopterygii</taxon>
        <taxon>Teleostei</taxon>
        <taxon>Neoteleostei</taxon>
        <taxon>Acanthomorphata</taxon>
        <taxon>Anabantaria</taxon>
        <taxon>Anabantiformes</taxon>
        <taxon>Anabantoidei</taxon>
        <taxon>Anabantidae</taxon>
        <taxon>Anabas</taxon>
    </lineage>
</organism>
<dbReference type="InParanoid" id="A0A3Q1ISN0"/>
<dbReference type="GO" id="GO:0046983">
    <property type="term" value="F:protein dimerization activity"/>
    <property type="evidence" value="ECO:0007669"/>
    <property type="project" value="InterPro"/>
</dbReference>
<evidence type="ECO:0000256" key="8">
    <source>
        <dbReference type="RuleBase" id="RU280814"/>
    </source>
</evidence>
<dbReference type="OrthoDB" id="296386at2759"/>